<evidence type="ECO:0000313" key="2">
    <source>
        <dbReference type="Proteomes" id="UP000245938"/>
    </source>
</evidence>
<proteinExistence type="predicted"/>
<dbReference type="AlphaFoldDB" id="A0A2U3APY7"/>
<evidence type="ECO:0000313" key="1">
    <source>
        <dbReference type="EMBL" id="PWI26620.1"/>
    </source>
</evidence>
<dbReference type="GO" id="GO:0016740">
    <property type="term" value="F:transferase activity"/>
    <property type="evidence" value="ECO:0007669"/>
    <property type="project" value="UniProtKB-KW"/>
</dbReference>
<dbReference type="RefSeq" id="WP_109304791.1">
    <property type="nucleotide sequence ID" value="NZ_BJUF01000002.1"/>
</dbReference>
<dbReference type="OrthoDB" id="8750087at2"/>
<dbReference type="Gene3D" id="3.40.630.30">
    <property type="match status" value="1"/>
</dbReference>
<gene>
    <name evidence="1" type="ORF">DEX24_02325</name>
</gene>
<keyword evidence="2" id="KW-1185">Reference proteome</keyword>
<accession>A0A2U3APY7</accession>
<sequence length="226" mass="26030">MTIITEGFLGDTAYSVRHLSMQDLVDIEALQEKVYAALPDQSVLQPLSTKEFEEILLQERMMLGVFVDDDMIGFRALVEPPVDAEHLGYDCGIAEADFPRVLYQEISNVSPDFRGFGLQKKMAKWSMEHIDISRYDYICSTVKPGNIPSLKDKFSQNLIVRALKIKYVDKLRYVFFKDLTATPKTYEFQVMMDMNDIAGQQQLLQDGYVGTGMESFENQWFVRFEK</sequence>
<organism evidence="1 2">
    <name type="scientific">Kurthia sibirica</name>
    <dbReference type="NCBI Taxonomy" id="202750"/>
    <lineage>
        <taxon>Bacteria</taxon>
        <taxon>Bacillati</taxon>
        <taxon>Bacillota</taxon>
        <taxon>Bacilli</taxon>
        <taxon>Bacillales</taxon>
        <taxon>Caryophanaceae</taxon>
        <taxon>Kurthia</taxon>
    </lineage>
</organism>
<comment type="caution">
    <text evidence="1">The sequence shown here is derived from an EMBL/GenBank/DDBJ whole genome shotgun (WGS) entry which is preliminary data.</text>
</comment>
<dbReference type="SUPFAM" id="SSF55729">
    <property type="entry name" value="Acyl-CoA N-acyltransferases (Nat)"/>
    <property type="match status" value="1"/>
</dbReference>
<reference evidence="1 2" key="1">
    <citation type="submission" date="2018-05" db="EMBL/GenBank/DDBJ databases">
        <title>Kurthia sibirica genome sequence.</title>
        <authorList>
            <person name="Maclea K.S."/>
            <person name="Goen A.E."/>
        </authorList>
    </citation>
    <scope>NUCLEOTIDE SEQUENCE [LARGE SCALE GENOMIC DNA]</scope>
    <source>
        <strain evidence="1 2">ATCC 49154</strain>
    </source>
</reference>
<dbReference type="InterPro" id="IPR016181">
    <property type="entry name" value="Acyl_CoA_acyltransferase"/>
</dbReference>
<dbReference type="EMBL" id="QFVR01000002">
    <property type="protein sequence ID" value="PWI26620.1"/>
    <property type="molecule type" value="Genomic_DNA"/>
</dbReference>
<protein>
    <submittedName>
        <fullName evidence="1">N-acetyltransferase</fullName>
    </submittedName>
</protein>
<keyword evidence="1" id="KW-0808">Transferase</keyword>
<dbReference type="Proteomes" id="UP000245938">
    <property type="component" value="Unassembled WGS sequence"/>
</dbReference>
<name>A0A2U3APY7_9BACL</name>